<gene>
    <name evidence="2" type="ORF">DOV67_15275</name>
</gene>
<dbReference type="AlphaFoldDB" id="A0A5U8K3S0"/>
<keyword evidence="1" id="KW-0472">Membrane</keyword>
<dbReference type="EMBL" id="AAGTQF010000039">
    <property type="protein sequence ID" value="EBR8572912.1"/>
    <property type="molecule type" value="Genomic_DNA"/>
</dbReference>
<reference evidence="2" key="1">
    <citation type="submission" date="2018-06" db="EMBL/GenBank/DDBJ databases">
        <authorList>
            <person name="Ashton P.M."/>
            <person name="Dallman T."/>
            <person name="Nair S."/>
            <person name="De Pinna E."/>
            <person name="Peters T."/>
            <person name="Grant K."/>
        </authorList>
    </citation>
    <scope>NUCLEOTIDE SEQUENCE [LARGE SCALE GENOMIC DNA]</scope>
    <source>
        <strain evidence="2">498895</strain>
    </source>
</reference>
<feature type="transmembrane region" description="Helical" evidence="1">
    <location>
        <begin position="284"/>
        <end position="303"/>
    </location>
</feature>
<keyword evidence="1" id="KW-1133">Transmembrane helix</keyword>
<protein>
    <submittedName>
        <fullName evidence="2">DMT family transporter</fullName>
    </submittedName>
</protein>
<keyword evidence="1" id="KW-0812">Transmembrane</keyword>
<proteinExistence type="predicted"/>
<accession>A0A5U8K3S0</accession>
<evidence type="ECO:0000256" key="1">
    <source>
        <dbReference type="SAM" id="Phobius"/>
    </source>
</evidence>
<feature type="transmembrane region" description="Helical" evidence="1">
    <location>
        <begin position="75"/>
        <end position="96"/>
    </location>
</feature>
<dbReference type="Proteomes" id="UP000839708">
    <property type="component" value="Unassembled WGS sequence"/>
</dbReference>
<name>A0A5U8K3S0_SALEB</name>
<feature type="transmembrane region" description="Helical" evidence="1">
    <location>
        <begin position="254"/>
        <end position="272"/>
    </location>
</feature>
<sequence length="321" mass="35412">MGNIDNQKGSRFGVGYILVFNLLSGIQAVYLSGLLQKANLFATIAITFFFVSIFFLGVSFFMNREKNTDIPIAKFYNVLAINLTTAGSWLGLFVALKYIEPAVVSALANAIGPMLTLFITVKLAKSDKLTRAELVSAIGVFFCMILMIHSTMNGTSALGNISRNHAIIGITMSFLCGLSMVLNTIFSKRLSNQGVKPHSIMTFRFILIILVSAYIAGYNEIMVTMQQYWLRLLLVAMLGNVLPLYILQVGISKVSPLIVSFALVLAPLFYFLSQQFSSRISFSAETLIFILCSLMFLSYGIIAKSKAKTMAEKSLRQSRTS</sequence>
<feature type="transmembrane region" description="Helical" evidence="1">
    <location>
        <begin position="198"/>
        <end position="216"/>
    </location>
</feature>
<feature type="transmembrane region" description="Helical" evidence="1">
    <location>
        <begin position="133"/>
        <end position="152"/>
    </location>
</feature>
<feature type="transmembrane region" description="Helical" evidence="1">
    <location>
        <begin position="228"/>
        <end position="247"/>
    </location>
</feature>
<comment type="caution">
    <text evidence="2">The sequence shown here is derived from an EMBL/GenBank/DDBJ whole genome shotgun (WGS) entry which is preliminary data.</text>
</comment>
<evidence type="ECO:0000313" key="2">
    <source>
        <dbReference type="EMBL" id="EBR8572912.1"/>
    </source>
</evidence>
<organism evidence="2">
    <name type="scientific">Salmonella enterica subsp. enterica serovar Java</name>
    <dbReference type="NCBI Taxonomy" id="224729"/>
    <lineage>
        <taxon>Bacteria</taxon>
        <taxon>Pseudomonadati</taxon>
        <taxon>Pseudomonadota</taxon>
        <taxon>Gammaproteobacteria</taxon>
        <taxon>Enterobacterales</taxon>
        <taxon>Enterobacteriaceae</taxon>
        <taxon>Salmonella</taxon>
    </lineage>
</organism>
<feature type="transmembrane region" description="Helical" evidence="1">
    <location>
        <begin position="12"/>
        <end position="34"/>
    </location>
</feature>
<feature type="transmembrane region" description="Helical" evidence="1">
    <location>
        <begin position="40"/>
        <end position="63"/>
    </location>
</feature>
<feature type="transmembrane region" description="Helical" evidence="1">
    <location>
        <begin position="164"/>
        <end position="186"/>
    </location>
</feature>
<feature type="transmembrane region" description="Helical" evidence="1">
    <location>
        <begin position="102"/>
        <end position="121"/>
    </location>
</feature>